<organism evidence="1 2">
    <name type="scientific">Megaselia scalaris</name>
    <name type="common">Humpbacked fly</name>
    <name type="synonym">Phora scalaris</name>
    <dbReference type="NCBI Taxonomy" id="36166"/>
    <lineage>
        <taxon>Eukaryota</taxon>
        <taxon>Metazoa</taxon>
        <taxon>Ecdysozoa</taxon>
        <taxon>Arthropoda</taxon>
        <taxon>Hexapoda</taxon>
        <taxon>Insecta</taxon>
        <taxon>Pterygota</taxon>
        <taxon>Neoptera</taxon>
        <taxon>Endopterygota</taxon>
        <taxon>Diptera</taxon>
        <taxon>Brachycera</taxon>
        <taxon>Muscomorpha</taxon>
        <taxon>Platypezoidea</taxon>
        <taxon>Phoridae</taxon>
        <taxon>Megaseliini</taxon>
        <taxon>Megaselia</taxon>
    </lineage>
</organism>
<evidence type="ECO:0000313" key="1">
    <source>
        <dbReference type="EnsemblMetazoa" id="MESCA001163-PA"/>
    </source>
</evidence>
<reference evidence="2" key="1">
    <citation type="submission" date="2013-02" db="EMBL/GenBank/DDBJ databases">
        <authorList>
            <person name="Hughes D."/>
        </authorList>
    </citation>
    <scope>NUCLEOTIDE SEQUENCE</scope>
    <source>
        <strain>Durham</strain>
        <strain evidence="2">NC isolate 2 -- Noor lab</strain>
    </source>
</reference>
<proteinExistence type="predicted"/>
<name>T1GCY9_MEGSC</name>
<sequence length="108" mass="12316">MLNCQKAVGNHSADHWAANILSPSDGTIEMSPSLGVVVNQLKSTVDYHNKQKSNYKNSLDLTVRTNYEEVCERMLEKQEESVKVSRSQNNVFFMDSFRFLYGTSDFSQ</sequence>
<keyword evidence="2" id="KW-1185">Reference proteome</keyword>
<reference evidence="1" key="2">
    <citation type="submission" date="2015-06" db="UniProtKB">
        <authorList>
            <consortium name="EnsemblMetazoa"/>
        </authorList>
    </citation>
    <scope>IDENTIFICATION</scope>
</reference>
<protein>
    <submittedName>
        <fullName evidence="1">Uncharacterized protein</fullName>
    </submittedName>
</protein>
<dbReference type="AlphaFoldDB" id="T1GCY9"/>
<accession>T1GCY9</accession>
<dbReference type="Proteomes" id="UP000015102">
    <property type="component" value="Unassembled WGS sequence"/>
</dbReference>
<dbReference type="HOGENOM" id="CLU_2199961_0_0_1"/>
<dbReference type="EnsemblMetazoa" id="MESCA001163-RA">
    <property type="protein sequence ID" value="MESCA001163-PA"/>
    <property type="gene ID" value="MESCA001163"/>
</dbReference>
<dbReference type="EMBL" id="CAQQ02091365">
    <property type="status" value="NOT_ANNOTATED_CDS"/>
    <property type="molecule type" value="Genomic_DNA"/>
</dbReference>
<evidence type="ECO:0000313" key="2">
    <source>
        <dbReference type="Proteomes" id="UP000015102"/>
    </source>
</evidence>